<accession>A0A0A5FVF0</accession>
<dbReference type="EMBL" id="AVPG01000031">
    <property type="protein sequence ID" value="KGX84781.1"/>
    <property type="molecule type" value="Genomic_DNA"/>
</dbReference>
<dbReference type="OrthoDB" id="3231985at2"/>
<dbReference type="RefSeq" id="WP_036836041.1">
    <property type="nucleotide sequence ID" value="NZ_AVPG01000031.1"/>
</dbReference>
<protein>
    <submittedName>
        <fullName evidence="2">Cupin</fullName>
    </submittedName>
</protein>
<dbReference type="InterPro" id="IPR013096">
    <property type="entry name" value="Cupin_2"/>
</dbReference>
<dbReference type="Gene3D" id="2.60.120.10">
    <property type="entry name" value="Jelly Rolls"/>
    <property type="match status" value="1"/>
</dbReference>
<name>A0A0A5FVF0_9BACI</name>
<dbReference type="Gene3D" id="1.20.1260.10">
    <property type="match status" value="1"/>
</dbReference>
<dbReference type="PANTHER" id="PTHR43346">
    <property type="entry name" value="LIGAND BINDING DOMAIN PROTEIN, PUTATIVE (AFU_ORTHOLOGUE AFUA_6G14370)-RELATED"/>
    <property type="match status" value="1"/>
</dbReference>
<sequence length="279" mass="31910">MHYVYPYEHSGSFQQQVLDSILDCIKSAATAVRFYYQLADEASSQQHKNELKQLVRSEEAHLQYFTDLYRAYTGQEPNYEVGDVSFSTYEEGIQMATEWASNVAGAFRQGYLKSPYSPFRDVFLRVSSDKMEHAKRLKGMQKRSETKDYGGQPFVVNIERATKKNNTFRTALWTGEHLQVTLMSIQPGEDIGLEIHPNVDQFLRIEDGKGFVQMGDKQDSLTFERNVFDDDAIMIPAGTWHNVTNTGNDPLKLYSIYAPPEHPFGTVHETKADAMEAEY</sequence>
<dbReference type="InterPro" id="IPR052538">
    <property type="entry name" value="Flavonoid_dioxygenase-like"/>
</dbReference>
<evidence type="ECO:0000259" key="1">
    <source>
        <dbReference type="Pfam" id="PF07883"/>
    </source>
</evidence>
<dbReference type="CDD" id="cd02223">
    <property type="entry name" value="cupin_Bh2720-like"/>
    <property type="match status" value="1"/>
</dbReference>
<dbReference type="SUPFAM" id="SSF47240">
    <property type="entry name" value="Ferritin-like"/>
    <property type="match status" value="1"/>
</dbReference>
<feature type="domain" description="Cupin type-2" evidence="1">
    <location>
        <begin position="182"/>
        <end position="257"/>
    </location>
</feature>
<keyword evidence="3" id="KW-1185">Reference proteome</keyword>
<dbReference type="PANTHER" id="PTHR43346:SF1">
    <property type="entry name" value="QUERCETIN 2,3-DIOXYGENASE-RELATED"/>
    <property type="match status" value="1"/>
</dbReference>
<organism evidence="2 3">
    <name type="scientific">Pontibacillus litoralis JSM 072002</name>
    <dbReference type="NCBI Taxonomy" id="1385512"/>
    <lineage>
        <taxon>Bacteria</taxon>
        <taxon>Bacillati</taxon>
        <taxon>Bacillota</taxon>
        <taxon>Bacilli</taxon>
        <taxon>Bacillales</taxon>
        <taxon>Bacillaceae</taxon>
        <taxon>Pontibacillus</taxon>
    </lineage>
</organism>
<dbReference type="eggNOG" id="COG0662">
    <property type="taxonomic scope" value="Bacteria"/>
</dbReference>
<dbReference type="InterPro" id="IPR014710">
    <property type="entry name" value="RmlC-like_jellyroll"/>
</dbReference>
<dbReference type="InterPro" id="IPR009078">
    <property type="entry name" value="Ferritin-like_SF"/>
</dbReference>
<dbReference type="STRING" id="1385512.N784_11865"/>
<dbReference type="Pfam" id="PF07883">
    <property type="entry name" value="Cupin_2"/>
    <property type="match status" value="1"/>
</dbReference>
<dbReference type="SUPFAM" id="SSF51182">
    <property type="entry name" value="RmlC-like cupins"/>
    <property type="match status" value="1"/>
</dbReference>
<dbReference type="InterPro" id="IPR011051">
    <property type="entry name" value="RmlC_Cupin_sf"/>
</dbReference>
<dbReference type="AlphaFoldDB" id="A0A0A5FVF0"/>
<evidence type="ECO:0000313" key="2">
    <source>
        <dbReference type="EMBL" id="KGX84781.1"/>
    </source>
</evidence>
<comment type="caution">
    <text evidence="2">The sequence shown here is derived from an EMBL/GenBank/DDBJ whole genome shotgun (WGS) entry which is preliminary data.</text>
</comment>
<evidence type="ECO:0000313" key="3">
    <source>
        <dbReference type="Proteomes" id="UP000030401"/>
    </source>
</evidence>
<dbReference type="Proteomes" id="UP000030401">
    <property type="component" value="Unassembled WGS sequence"/>
</dbReference>
<dbReference type="InterPro" id="IPR012347">
    <property type="entry name" value="Ferritin-like"/>
</dbReference>
<gene>
    <name evidence="2" type="ORF">N784_11865</name>
</gene>
<proteinExistence type="predicted"/>
<reference evidence="2 3" key="1">
    <citation type="submission" date="2013-08" db="EMBL/GenBank/DDBJ databases">
        <authorList>
            <person name="Huang J."/>
            <person name="Wang G."/>
        </authorList>
    </citation>
    <scope>NUCLEOTIDE SEQUENCE [LARGE SCALE GENOMIC DNA]</scope>
    <source>
        <strain evidence="2 3">JSM 072002</strain>
    </source>
</reference>